<evidence type="ECO:0000313" key="2">
    <source>
        <dbReference type="Proteomes" id="UP000196342"/>
    </source>
</evidence>
<dbReference type="EMBL" id="NHOO01000016">
    <property type="protein sequence ID" value="OVE46721.1"/>
    <property type="molecule type" value="Genomic_DNA"/>
</dbReference>
<evidence type="ECO:0000313" key="1">
    <source>
        <dbReference type="EMBL" id="OVE46721.1"/>
    </source>
</evidence>
<reference evidence="1 2" key="1">
    <citation type="submission" date="2017-05" db="EMBL/GenBank/DDBJ databases">
        <title>Chromobacterium violaceum GHPS1 isolated from Hydrocarbon polluted soil in French Guiana display an awesome secondary metabolite arsenal and a battery of drug and heavy-metal-resistance and detoxification of xenobiotics proteins.</title>
        <authorList>
            <person name="Belbahri L."/>
        </authorList>
    </citation>
    <scope>NUCLEOTIDE SEQUENCE [LARGE SCALE GENOMIC DNA]</scope>
    <source>
        <strain evidence="1 2">GHPS1</strain>
    </source>
</reference>
<organism evidence="1 2">
    <name type="scientific">Chromobacterium violaceum</name>
    <dbReference type="NCBI Taxonomy" id="536"/>
    <lineage>
        <taxon>Bacteria</taxon>
        <taxon>Pseudomonadati</taxon>
        <taxon>Pseudomonadota</taxon>
        <taxon>Betaproteobacteria</taxon>
        <taxon>Neisseriales</taxon>
        <taxon>Chromobacteriaceae</taxon>
        <taxon>Chromobacterium</taxon>
    </lineage>
</organism>
<protein>
    <submittedName>
        <fullName evidence="1">Uncharacterized protein</fullName>
    </submittedName>
</protein>
<dbReference type="Proteomes" id="UP000196342">
    <property type="component" value="Unassembled WGS sequence"/>
</dbReference>
<keyword evidence="2" id="KW-1185">Reference proteome</keyword>
<sequence>MRYLIDTPPSQCPSCGKEFRNDTHNQQDFYAGASCECRCGAAWQYAPADKLLELAKQHGDAGNYWS</sequence>
<comment type="caution">
    <text evidence="1">The sequence shown here is derived from an EMBL/GenBank/DDBJ whole genome shotgun (WGS) entry which is preliminary data.</text>
</comment>
<accession>A0A202B5T2</accession>
<gene>
    <name evidence="1" type="ORF">CBW21_17655</name>
</gene>
<name>A0A202B5T2_CHRVL</name>
<proteinExistence type="predicted"/>
<dbReference type="AlphaFoldDB" id="A0A202B5T2"/>